<gene>
    <name evidence="6" type="ORF">IX84_28585</name>
</gene>
<dbReference type="GO" id="GO:0006352">
    <property type="term" value="P:DNA-templated transcription initiation"/>
    <property type="evidence" value="ECO:0007669"/>
    <property type="project" value="InterPro"/>
</dbReference>
<evidence type="ECO:0008006" key="8">
    <source>
        <dbReference type="Google" id="ProtNLM"/>
    </source>
</evidence>
<keyword evidence="2" id="KW-0805">Transcription regulation</keyword>
<dbReference type="InterPro" id="IPR036388">
    <property type="entry name" value="WH-like_DNA-bd_sf"/>
</dbReference>
<dbReference type="SUPFAM" id="SSF88659">
    <property type="entry name" value="Sigma3 and sigma4 domains of RNA polymerase sigma factors"/>
    <property type="match status" value="1"/>
</dbReference>
<dbReference type="OrthoDB" id="1099849at2"/>
<comment type="caution">
    <text evidence="6">The sequence shown here is derived from an EMBL/GenBank/DDBJ whole genome shotgun (WGS) entry which is preliminary data.</text>
</comment>
<dbReference type="PANTHER" id="PTHR43133">
    <property type="entry name" value="RNA POLYMERASE ECF-TYPE SIGMA FACTO"/>
    <property type="match status" value="1"/>
</dbReference>
<evidence type="ECO:0000256" key="3">
    <source>
        <dbReference type="ARBA" id="ARBA00023082"/>
    </source>
</evidence>
<keyword evidence="7" id="KW-1185">Reference proteome</keyword>
<dbReference type="Gene3D" id="1.10.10.10">
    <property type="entry name" value="Winged helix-like DNA-binding domain superfamily/Winged helix DNA-binding domain"/>
    <property type="match status" value="1"/>
</dbReference>
<keyword evidence="5" id="KW-0804">Transcription</keyword>
<evidence type="ECO:0000313" key="6">
    <source>
        <dbReference type="EMBL" id="KGE85443.1"/>
    </source>
</evidence>
<protein>
    <recommendedName>
        <fullName evidence="8">RNA polymerase sigma-70 region 2 domain-containing protein</fullName>
    </recommendedName>
</protein>
<dbReference type="Gene3D" id="1.10.1740.10">
    <property type="match status" value="1"/>
</dbReference>
<dbReference type="AlphaFoldDB" id="A0A098S0W6"/>
<dbReference type="Proteomes" id="UP000029736">
    <property type="component" value="Unassembled WGS sequence"/>
</dbReference>
<dbReference type="EMBL" id="JPOS01000090">
    <property type="protein sequence ID" value="KGE85443.1"/>
    <property type="molecule type" value="Genomic_DNA"/>
</dbReference>
<dbReference type="GO" id="GO:0016987">
    <property type="term" value="F:sigma factor activity"/>
    <property type="evidence" value="ECO:0007669"/>
    <property type="project" value="UniProtKB-KW"/>
</dbReference>
<dbReference type="InterPro" id="IPR013324">
    <property type="entry name" value="RNA_pol_sigma_r3/r4-like"/>
</dbReference>
<proteinExistence type="inferred from homology"/>
<evidence type="ECO:0000256" key="1">
    <source>
        <dbReference type="ARBA" id="ARBA00010641"/>
    </source>
</evidence>
<evidence type="ECO:0000256" key="4">
    <source>
        <dbReference type="ARBA" id="ARBA00023125"/>
    </source>
</evidence>
<dbReference type="STRING" id="1524460.IX84_28585"/>
<sequence length="181" mass="21056">MSESYSEDNALLEQLRSGDQNAWRNLYEEVRSPFRLYFIRYGTAPEVATKMFQEAMVILNRNIRTGKLQAPLKSALRTYIIGIGRVLLMRKGTDTQQWEGEIPEIPILPEVEDQQERKAKAQLARQLLDRLGSPCRELLELFYLKNYVMEAIARELDLPSPGAARRRKHDCLRKMRELMTA</sequence>
<dbReference type="InterPro" id="IPR039425">
    <property type="entry name" value="RNA_pol_sigma-70-like"/>
</dbReference>
<organism evidence="6 7">
    <name type="scientific">Phaeodactylibacter xiamenensis</name>
    <dbReference type="NCBI Taxonomy" id="1524460"/>
    <lineage>
        <taxon>Bacteria</taxon>
        <taxon>Pseudomonadati</taxon>
        <taxon>Bacteroidota</taxon>
        <taxon>Saprospiria</taxon>
        <taxon>Saprospirales</taxon>
        <taxon>Haliscomenobacteraceae</taxon>
        <taxon>Phaeodactylibacter</taxon>
    </lineage>
</organism>
<comment type="similarity">
    <text evidence="1">Belongs to the sigma-70 factor family. ECF subfamily.</text>
</comment>
<keyword evidence="4" id="KW-0238">DNA-binding</keyword>
<evidence type="ECO:0000256" key="5">
    <source>
        <dbReference type="ARBA" id="ARBA00023163"/>
    </source>
</evidence>
<reference evidence="6 7" key="1">
    <citation type="journal article" date="2014" name="Int. J. Syst. Evol. Microbiol.">
        <title>Phaeodactylibacter xiamenensis gen. nov., sp. nov., a member of the family Saprospiraceae isolated from the marine alga Phaeodactylum tricornutum.</title>
        <authorList>
            <person name="Chen Z.Jr."/>
            <person name="Lei X."/>
            <person name="Lai Q."/>
            <person name="Li Y."/>
            <person name="Zhang B."/>
            <person name="Zhang J."/>
            <person name="Zhang H."/>
            <person name="Yang L."/>
            <person name="Zheng W."/>
            <person name="Tian Y."/>
            <person name="Yu Z."/>
            <person name="Xu H.Jr."/>
            <person name="Zheng T."/>
        </authorList>
    </citation>
    <scope>NUCLEOTIDE SEQUENCE [LARGE SCALE GENOMIC DNA]</scope>
    <source>
        <strain evidence="6 7">KD52</strain>
    </source>
</reference>
<evidence type="ECO:0000313" key="7">
    <source>
        <dbReference type="Proteomes" id="UP000029736"/>
    </source>
</evidence>
<evidence type="ECO:0000256" key="2">
    <source>
        <dbReference type="ARBA" id="ARBA00023015"/>
    </source>
</evidence>
<dbReference type="GO" id="GO:0003677">
    <property type="term" value="F:DNA binding"/>
    <property type="evidence" value="ECO:0007669"/>
    <property type="project" value="UniProtKB-KW"/>
</dbReference>
<dbReference type="RefSeq" id="WP_044228702.1">
    <property type="nucleotide sequence ID" value="NZ_JBKAGJ010000042.1"/>
</dbReference>
<dbReference type="PANTHER" id="PTHR43133:SF8">
    <property type="entry name" value="RNA POLYMERASE SIGMA FACTOR HI_1459-RELATED"/>
    <property type="match status" value="1"/>
</dbReference>
<name>A0A098S0W6_9BACT</name>
<accession>A0A098S0W6</accession>
<dbReference type="SUPFAM" id="SSF88946">
    <property type="entry name" value="Sigma2 domain of RNA polymerase sigma factors"/>
    <property type="match status" value="1"/>
</dbReference>
<keyword evidence="3" id="KW-0731">Sigma factor</keyword>
<dbReference type="InterPro" id="IPR013325">
    <property type="entry name" value="RNA_pol_sigma_r2"/>
</dbReference>